<evidence type="ECO:0000313" key="1">
    <source>
        <dbReference type="EMBL" id="CAJ0851036.1"/>
    </source>
</evidence>
<name>A0AA48LYY1_9ZZZZ</name>
<reference evidence="1" key="1">
    <citation type="submission" date="2023-07" db="EMBL/GenBank/DDBJ databases">
        <authorList>
            <person name="Pelsma A.J. K."/>
        </authorList>
    </citation>
    <scope>NUCLEOTIDE SEQUENCE</scope>
</reference>
<gene>
    <name evidence="1" type="ORF">AMST5_00358</name>
</gene>
<dbReference type="EMBL" id="OY288114">
    <property type="protein sequence ID" value="CAJ0851036.1"/>
    <property type="molecule type" value="Genomic_DNA"/>
</dbReference>
<proteinExistence type="predicted"/>
<dbReference type="AlphaFoldDB" id="A0AA48LYY1"/>
<protein>
    <submittedName>
        <fullName evidence="1">Uncharacterized protein</fullName>
    </submittedName>
</protein>
<organism evidence="1">
    <name type="scientific">freshwater sediment metagenome</name>
    <dbReference type="NCBI Taxonomy" id="556182"/>
    <lineage>
        <taxon>unclassified sequences</taxon>
        <taxon>metagenomes</taxon>
        <taxon>ecological metagenomes</taxon>
    </lineage>
</organism>
<sequence length="341" mass="38587">MRLDRTRRRTAVGFSFGDKLDRCYFTRAILTIGVRMREHAKEPFRWLPGRGWDPAALCRLRQRFPRPVEPLNEAWFLAGAPRDEVDDGWMSYWEVRDALYDLASDPTQPGARDWFHFLLAQEIPGAILGSVMPPLVEALATCLFVFHPLGADSEPYEGFIRDCRDTLGAAIMGRDGWSSRGEINRGAILRRRWGLGAGWEWGRPAGDLSASMFVCLKYLPQDEIGPWLRSVFQIRDPVWRGQLMAWFVGARHILDGTIDQPADLPVKGQPAISWADCNFVTGPLPFLSPANRRAALDAVAAIFTDCAFTEWARDVLSDEELAADLGRPPWRFQELFVRVPA</sequence>
<accession>A0AA48LYY1</accession>